<feature type="transmembrane region" description="Helical" evidence="8">
    <location>
        <begin position="224"/>
        <end position="244"/>
    </location>
</feature>
<evidence type="ECO:0000256" key="2">
    <source>
        <dbReference type="ARBA" id="ARBA00007362"/>
    </source>
</evidence>
<feature type="transmembrane region" description="Helical" evidence="8">
    <location>
        <begin position="47"/>
        <end position="64"/>
    </location>
</feature>
<keyword evidence="6 8" id="KW-0472">Membrane</keyword>
<dbReference type="PANTHER" id="PTHR32322:SF18">
    <property type="entry name" value="S-ADENOSYLMETHIONINE_S-ADENOSYLHOMOCYSTEINE TRANSPORTER"/>
    <property type="match status" value="1"/>
</dbReference>
<proteinExistence type="inferred from homology"/>
<keyword evidence="5 8" id="KW-1133">Transmembrane helix</keyword>
<protein>
    <submittedName>
        <fullName evidence="10">Drug/metabolite transporter (DMT)-like permease</fullName>
    </submittedName>
</protein>
<feature type="transmembrane region" description="Helical" evidence="8">
    <location>
        <begin position="185"/>
        <end position="204"/>
    </location>
</feature>
<evidence type="ECO:0000256" key="6">
    <source>
        <dbReference type="ARBA" id="ARBA00023136"/>
    </source>
</evidence>
<organism evidence="10 11">
    <name type="scientific">Arthrobacter russicus</name>
    <dbReference type="NCBI Taxonomy" id="172040"/>
    <lineage>
        <taxon>Bacteria</taxon>
        <taxon>Bacillati</taxon>
        <taxon>Actinomycetota</taxon>
        <taxon>Actinomycetes</taxon>
        <taxon>Micrococcales</taxon>
        <taxon>Micrococcaceae</taxon>
        <taxon>Arthrobacter</taxon>
    </lineage>
</organism>
<sequence>MNTTSRTALSGLGLALASAAAFGFSGTFAKSLFESGWSSGAAALGRIGGAAIVMLVPVVFVLVRRWASVCGSLWRIAVYGMVPIALCQLFFFNAVQHLSVGVALLLEYLSPVLLVLYSWALTRRSPRVLTIAGALSAIGGLFLVLDLNGSQSIDVVGVLWGLAAAVCSAFYFIMSARADDVVPPVLMAGGGMVFGALLIGILGLTGLMPLTMSTSDVVFAGQRVSWLVPLLGLVLLSTVFSYVFGIMGVRRLGTRIASFVSLVEVLFAVLWAWLLLAELPRTIQLLGGLLIVLGVVLVRVGELRQADSAGPDAGHDPAAEWTPEASALPDRNPAGEELLPAEAAQAQRVGHHQD</sequence>
<feature type="transmembrane region" description="Helical" evidence="8">
    <location>
        <begin position="256"/>
        <end position="276"/>
    </location>
</feature>
<dbReference type="Proteomes" id="UP001185069">
    <property type="component" value="Unassembled WGS sequence"/>
</dbReference>
<dbReference type="PANTHER" id="PTHR32322">
    <property type="entry name" value="INNER MEMBRANE TRANSPORTER"/>
    <property type="match status" value="1"/>
</dbReference>
<feature type="transmembrane region" description="Helical" evidence="8">
    <location>
        <begin position="101"/>
        <end position="121"/>
    </location>
</feature>
<dbReference type="EMBL" id="JAVDQF010000001">
    <property type="protein sequence ID" value="MDR6269678.1"/>
    <property type="molecule type" value="Genomic_DNA"/>
</dbReference>
<feature type="transmembrane region" description="Helical" evidence="8">
    <location>
        <begin position="282"/>
        <end position="300"/>
    </location>
</feature>
<feature type="region of interest" description="Disordered" evidence="7">
    <location>
        <begin position="307"/>
        <end position="334"/>
    </location>
</feature>
<evidence type="ECO:0000256" key="5">
    <source>
        <dbReference type="ARBA" id="ARBA00022989"/>
    </source>
</evidence>
<comment type="caution">
    <text evidence="10">The sequence shown here is derived from an EMBL/GenBank/DDBJ whole genome shotgun (WGS) entry which is preliminary data.</text>
</comment>
<evidence type="ECO:0000256" key="3">
    <source>
        <dbReference type="ARBA" id="ARBA00022475"/>
    </source>
</evidence>
<dbReference type="SUPFAM" id="SSF103481">
    <property type="entry name" value="Multidrug resistance efflux transporter EmrE"/>
    <property type="match status" value="2"/>
</dbReference>
<feature type="transmembrane region" description="Helical" evidence="8">
    <location>
        <begin position="76"/>
        <end position="95"/>
    </location>
</feature>
<feature type="transmembrane region" description="Helical" evidence="8">
    <location>
        <begin position="128"/>
        <end position="147"/>
    </location>
</feature>
<gene>
    <name evidence="10" type="ORF">JOE69_001916</name>
</gene>
<keyword evidence="4 8" id="KW-0812">Transmembrane</keyword>
<feature type="transmembrane region" description="Helical" evidence="8">
    <location>
        <begin position="153"/>
        <end position="173"/>
    </location>
</feature>
<evidence type="ECO:0000256" key="7">
    <source>
        <dbReference type="SAM" id="MobiDB-lite"/>
    </source>
</evidence>
<comment type="subcellular location">
    <subcellularLocation>
        <location evidence="1">Cell membrane</location>
        <topology evidence="1">Multi-pass membrane protein</topology>
    </subcellularLocation>
</comment>
<dbReference type="InterPro" id="IPR000620">
    <property type="entry name" value="EamA_dom"/>
</dbReference>
<dbReference type="Pfam" id="PF00892">
    <property type="entry name" value="EamA"/>
    <property type="match status" value="2"/>
</dbReference>
<comment type="similarity">
    <text evidence="2">Belongs to the EamA transporter family.</text>
</comment>
<evidence type="ECO:0000256" key="4">
    <source>
        <dbReference type="ARBA" id="ARBA00022692"/>
    </source>
</evidence>
<dbReference type="RefSeq" id="WP_309798182.1">
    <property type="nucleotide sequence ID" value="NZ_BAAAHY010000005.1"/>
</dbReference>
<evidence type="ECO:0000259" key="9">
    <source>
        <dbReference type="Pfam" id="PF00892"/>
    </source>
</evidence>
<keyword evidence="11" id="KW-1185">Reference proteome</keyword>
<feature type="domain" description="EamA" evidence="9">
    <location>
        <begin position="157"/>
        <end position="298"/>
    </location>
</feature>
<reference evidence="10 11" key="1">
    <citation type="submission" date="2023-07" db="EMBL/GenBank/DDBJ databases">
        <title>Sequencing the genomes of 1000 actinobacteria strains.</title>
        <authorList>
            <person name="Klenk H.-P."/>
        </authorList>
    </citation>
    <scope>NUCLEOTIDE SEQUENCE [LARGE SCALE GENOMIC DNA]</scope>
    <source>
        <strain evidence="10 11">DSM 14555</strain>
    </source>
</reference>
<evidence type="ECO:0000313" key="10">
    <source>
        <dbReference type="EMBL" id="MDR6269678.1"/>
    </source>
</evidence>
<dbReference type="InterPro" id="IPR037185">
    <property type="entry name" value="EmrE-like"/>
</dbReference>
<keyword evidence="3" id="KW-1003">Cell membrane</keyword>
<dbReference type="InterPro" id="IPR050638">
    <property type="entry name" value="AA-Vitamin_Transporters"/>
</dbReference>
<feature type="domain" description="EamA" evidence="9">
    <location>
        <begin position="10"/>
        <end position="145"/>
    </location>
</feature>
<evidence type="ECO:0000256" key="1">
    <source>
        <dbReference type="ARBA" id="ARBA00004651"/>
    </source>
</evidence>
<accession>A0ABU1JB79</accession>
<evidence type="ECO:0000313" key="11">
    <source>
        <dbReference type="Proteomes" id="UP001185069"/>
    </source>
</evidence>
<evidence type="ECO:0000256" key="8">
    <source>
        <dbReference type="SAM" id="Phobius"/>
    </source>
</evidence>
<name>A0ABU1JB79_9MICC</name>